<feature type="domain" description="Transglutaminase C-terminal" evidence="1">
    <location>
        <begin position="3"/>
        <end position="87"/>
    </location>
</feature>
<evidence type="ECO:0000313" key="3">
    <source>
        <dbReference type="Proteomes" id="UP000288716"/>
    </source>
</evidence>
<gene>
    <name evidence="2" type="ORF">B4U80_12615</name>
</gene>
<dbReference type="InterPro" id="IPR013783">
    <property type="entry name" value="Ig-like_fold"/>
</dbReference>
<dbReference type="InterPro" id="IPR008958">
    <property type="entry name" value="Transglutaminase_C"/>
</dbReference>
<dbReference type="InterPro" id="IPR036238">
    <property type="entry name" value="Transglutaminase_C_sf"/>
</dbReference>
<dbReference type="GO" id="GO:0003810">
    <property type="term" value="F:protein-glutamine gamma-glutamyltransferase activity"/>
    <property type="evidence" value="ECO:0007669"/>
    <property type="project" value="InterPro"/>
</dbReference>
<protein>
    <recommendedName>
        <fullName evidence="1">Transglutaminase C-terminal domain-containing protein</fullName>
    </recommendedName>
</protein>
<accession>A0A443QQP5</accession>
<name>A0A443QQP5_9ACAR</name>
<proteinExistence type="predicted"/>
<sequence>KAVNYNSKFKIVVKFKNPLNQDLKNCRVTVEGKGIKRKVVKLSNITAFATGNIALQLSSKYCGLETIVISLYTDILKEIVGHVQLQVKGKKRNVFAMFPRSNRKQPPFSESLPGKGEDTAFVQNQNHVTADLATCCTRVVF</sequence>
<organism evidence="2 3">
    <name type="scientific">Leptotrombidium deliense</name>
    <dbReference type="NCBI Taxonomy" id="299467"/>
    <lineage>
        <taxon>Eukaryota</taxon>
        <taxon>Metazoa</taxon>
        <taxon>Ecdysozoa</taxon>
        <taxon>Arthropoda</taxon>
        <taxon>Chelicerata</taxon>
        <taxon>Arachnida</taxon>
        <taxon>Acari</taxon>
        <taxon>Acariformes</taxon>
        <taxon>Trombidiformes</taxon>
        <taxon>Prostigmata</taxon>
        <taxon>Anystina</taxon>
        <taxon>Parasitengona</taxon>
        <taxon>Trombiculoidea</taxon>
        <taxon>Trombiculidae</taxon>
        <taxon>Leptotrombidium</taxon>
    </lineage>
</organism>
<dbReference type="Gene3D" id="2.60.40.10">
    <property type="entry name" value="Immunoglobulins"/>
    <property type="match status" value="1"/>
</dbReference>
<reference evidence="2 3" key="1">
    <citation type="journal article" date="2018" name="Gigascience">
        <title>Genomes of trombidid mites reveal novel predicted allergens and laterally-transferred genes associated with secondary metabolism.</title>
        <authorList>
            <person name="Dong X."/>
            <person name="Chaisiri K."/>
            <person name="Xia D."/>
            <person name="Armstrong S.D."/>
            <person name="Fang Y."/>
            <person name="Donnelly M.J."/>
            <person name="Kadowaki T."/>
            <person name="McGarry J.W."/>
            <person name="Darby A.C."/>
            <person name="Makepeace B.L."/>
        </authorList>
    </citation>
    <scope>NUCLEOTIDE SEQUENCE [LARGE SCALE GENOMIC DNA]</scope>
    <source>
        <strain evidence="2">UoL-UT</strain>
    </source>
</reference>
<keyword evidence="3" id="KW-1185">Reference proteome</keyword>
<dbReference type="EMBL" id="NCKV01052893">
    <property type="protein sequence ID" value="RWS05370.1"/>
    <property type="molecule type" value="Genomic_DNA"/>
</dbReference>
<comment type="caution">
    <text evidence="2">The sequence shown here is derived from an EMBL/GenBank/DDBJ whole genome shotgun (WGS) entry which is preliminary data.</text>
</comment>
<evidence type="ECO:0000313" key="2">
    <source>
        <dbReference type="EMBL" id="RWS05370.1"/>
    </source>
</evidence>
<dbReference type="AlphaFoldDB" id="A0A443QQP5"/>
<dbReference type="Proteomes" id="UP000288716">
    <property type="component" value="Unassembled WGS sequence"/>
</dbReference>
<feature type="non-terminal residue" evidence="2">
    <location>
        <position position="1"/>
    </location>
</feature>
<dbReference type="SUPFAM" id="SSF49309">
    <property type="entry name" value="Transglutaminase, two C-terminal domains"/>
    <property type="match status" value="1"/>
</dbReference>
<evidence type="ECO:0000259" key="1">
    <source>
        <dbReference type="Pfam" id="PF00927"/>
    </source>
</evidence>
<dbReference type="Pfam" id="PF00927">
    <property type="entry name" value="Transglut_C"/>
    <property type="match status" value="1"/>
</dbReference>
<dbReference type="VEuPathDB" id="VectorBase:LDEU014225"/>